<keyword evidence="2" id="KW-1185">Reference proteome</keyword>
<dbReference type="EMBL" id="CAMKVN010021556">
    <property type="protein sequence ID" value="CAI2199509.1"/>
    <property type="molecule type" value="Genomic_DNA"/>
</dbReference>
<dbReference type="Proteomes" id="UP001153678">
    <property type="component" value="Unassembled WGS sequence"/>
</dbReference>
<dbReference type="AlphaFoldDB" id="A0A9W4TBT2"/>
<reference evidence="1" key="1">
    <citation type="submission" date="2022-08" db="EMBL/GenBank/DDBJ databases">
        <authorList>
            <person name="Kallberg Y."/>
            <person name="Tangrot J."/>
            <person name="Rosling A."/>
        </authorList>
    </citation>
    <scope>NUCLEOTIDE SEQUENCE</scope>
    <source>
        <strain evidence="1">Wild A</strain>
    </source>
</reference>
<sequence length="78" mass="9064">KVFECDPSIAEKIRQENKNSSQSSHKLQKYIKRAIPNNVNLLVLSIRHSYSNAVTIRLNLKSYYNINSNINLPNHKRV</sequence>
<evidence type="ECO:0000313" key="1">
    <source>
        <dbReference type="EMBL" id="CAI2199509.1"/>
    </source>
</evidence>
<feature type="non-terminal residue" evidence="1">
    <location>
        <position position="1"/>
    </location>
</feature>
<name>A0A9W4TBT2_9GLOM</name>
<organism evidence="1 2">
    <name type="scientific">Funneliformis geosporum</name>
    <dbReference type="NCBI Taxonomy" id="1117311"/>
    <lineage>
        <taxon>Eukaryota</taxon>
        <taxon>Fungi</taxon>
        <taxon>Fungi incertae sedis</taxon>
        <taxon>Mucoromycota</taxon>
        <taxon>Glomeromycotina</taxon>
        <taxon>Glomeromycetes</taxon>
        <taxon>Glomerales</taxon>
        <taxon>Glomeraceae</taxon>
        <taxon>Funneliformis</taxon>
    </lineage>
</organism>
<dbReference type="OrthoDB" id="2373574at2759"/>
<comment type="caution">
    <text evidence="1">The sequence shown here is derived from an EMBL/GenBank/DDBJ whole genome shotgun (WGS) entry which is preliminary data.</text>
</comment>
<protein>
    <submittedName>
        <fullName evidence="1">6103_t:CDS:1</fullName>
    </submittedName>
</protein>
<gene>
    <name evidence="1" type="ORF">FWILDA_LOCUS19109</name>
</gene>
<feature type="non-terminal residue" evidence="1">
    <location>
        <position position="78"/>
    </location>
</feature>
<accession>A0A9W4TBT2</accession>
<proteinExistence type="predicted"/>
<evidence type="ECO:0000313" key="2">
    <source>
        <dbReference type="Proteomes" id="UP001153678"/>
    </source>
</evidence>